<proteinExistence type="predicted"/>
<accession>A0A448X368</accession>
<gene>
    <name evidence="1" type="ORF">PXEA_LOCUS20129</name>
</gene>
<keyword evidence="2" id="KW-1185">Reference proteome</keyword>
<reference evidence="1" key="1">
    <citation type="submission" date="2018-11" db="EMBL/GenBank/DDBJ databases">
        <authorList>
            <consortium name="Pathogen Informatics"/>
        </authorList>
    </citation>
    <scope>NUCLEOTIDE SEQUENCE</scope>
</reference>
<comment type="caution">
    <text evidence="1">The sequence shown here is derived from an EMBL/GenBank/DDBJ whole genome shotgun (WGS) entry which is preliminary data.</text>
</comment>
<sequence length="141" mass="15678">MYLDISNFFDKYLLKHDNLPFLPSRTRHGKDVSTAANKFNLIGDSYAVEKVENGPHTCQPAPPQPETFCTSELVKRQMDDSKLCGALIDTSGPFGACLAKHKKEAEQLHESCIIDLCANAKDEKALKRSKCEIFKVGGTFL</sequence>
<dbReference type="EMBL" id="CAAALY010082013">
    <property type="protein sequence ID" value="VEL26689.1"/>
    <property type="molecule type" value="Genomic_DNA"/>
</dbReference>
<dbReference type="AlphaFoldDB" id="A0A448X368"/>
<evidence type="ECO:0000313" key="2">
    <source>
        <dbReference type="Proteomes" id="UP000784294"/>
    </source>
</evidence>
<dbReference type="Proteomes" id="UP000784294">
    <property type="component" value="Unassembled WGS sequence"/>
</dbReference>
<name>A0A448X368_9PLAT</name>
<dbReference type="OrthoDB" id="6152181at2759"/>
<organism evidence="1 2">
    <name type="scientific">Protopolystoma xenopodis</name>
    <dbReference type="NCBI Taxonomy" id="117903"/>
    <lineage>
        <taxon>Eukaryota</taxon>
        <taxon>Metazoa</taxon>
        <taxon>Spiralia</taxon>
        <taxon>Lophotrochozoa</taxon>
        <taxon>Platyhelminthes</taxon>
        <taxon>Monogenea</taxon>
        <taxon>Polyopisthocotylea</taxon>
        <taxon>Polystomatidea</taxon>
        <taxon>Polystomatidae</taxon>
        <taxon>Protopolystoma</taxon>
    </lineage>
</organism>
<protein>
    <submittedName>
        <fullName evidence="1">Uncharacterized protein</fullName>
    </submittedName>
</protein>
<evidence type="ECO:0000313" key="1">
    <source>
        <dbReference type="EMBL" id="VEL26689.1"/>
    </source>
</evidence>